<proteinExistence type="predicted"/>
<reference evidence="3 4" key="2">
    <citation type="submission" date="2019-01" db="EMBL/GenBank/DDBJ databases">
        <title>The decoding of complex shrimp genome reveals the adaptation for benthos swimmer, frequently molting mechanism and breeding impact on genome.</title>
        <authorList>
            <person name="Sun Y."/>
            <person name="Gao Y."/>
            <person name="Yu Y."/>
        </authorList>
    </citation>
    <scope>NUCLEOTIDE SEQUENCE [LARGE SCALE GENOMIC DNA]</scope>
    <source>
        <tissue evidence="3">Muscle</tissue>
    </source>
</reference>
<organism evidence="3 4">
    <name type="scientific">Penaeus vannamei</name>
    <name type="common">Whiteleg shrimp</name>
    <name type="synonym">Litopenaeus vannamei</name>
    <dbReference type="NCBI Taxonomy" id="6689"/>
    <lineage>
        <taxon>Eukaryota</taxon>
        <taxon>Metazoa</taxon>
        <taxon>Ecdysozoa</taxon>
        <taxon>Arthropoda</taxon>
        <taxon>Crustacea</taxon>
        <taxon>Multicrustacea</taxon>
        <taxon>Malacostraca</taxon>
        <taxon>Eumalacostraca</taxon>
        <taxon>Eucarida</taxon>
        <taxon>Decapoda</taxon>
        <taxon>Dendrobranchiata</taxon>
        <taxon>Penaeoidea</taxon>
        <taxon>Penaeidae</taxon>
        <taxon>Penaeus</taxon>
    </lineage>
</organism>
<dbReference type="AlphaFoldDB" id="A0A3R7QLG9"/>
<name>A0A3R7QLG9_PENVA</name>
<evidence type="ECO:0000256" key="2">
    <source>
        <dbReference type="SAM" id="SignalP"/>
    </source>
</evidence>
<gene>
    <name evidence="3" type="ORF">C7M84_010464</name>
</gene>
<feature type="chain" id="PRO_5018747314" evidence="2">
    <location>
        <begin position="49"/>
        <end position="128"/>
    </location>
</feature>
<sequence length="128" mass="13500">MAFPGLSRSRCLGAGAKANAKRAGMGNPLALFLFLLVTSLALFDLGAASEFPDRECCDSAPPPPPQYHTVTSTSTTSTPQPPPYGGSMEQKEHKTLNCLMAKQLCDEDSNCSAILKVIPTLCGPELGE</sequence>
<dbReference type="Proteomes" id="UP000283509">
    <property type="component" value="Unassembled WGS sequence"/>
</dbReference>
<evidence type="ECO:0000313" key="3">
    <source>
        <dbReference type="EMBL" id="ROT71231.1"/>
    </source>
</evidence>
<comment type="caution">
    <text evidence="3">The sequence shown here is derived from an EMBL/GenBank/DDBJ whole genome shotgun (WGS) entry which is preliminary data.</text>
</comment>
<feature type="region of interest" description="Disordered" evidence="1">
    <location>
        <begin position="52"/>
        <end position="90"/>
    </location>
</feature>
<feature type="compositionally biased region" description="Low complexity" evidence="1">
    <location>
        <begin position="69"/>
        <end position="78"/>
    </location>
</feature>
<evidence type="ECO:0000313" key="4">
    <source>
        <dbReference type="Proteomes" id="UP000283509"/>
    </source>
</evidence>
<accession>A0A3R7QLG9</accession>
<protein>
    <submittedName>
        <fullName evidence="3">Uncharacterized protein</fullName>
    </submittedName>
</protein>
<keyword evidence="4" id="KW-1185">Reference proteome</keyword>
<reference evidence="3 4" key="1">
    <citation type="submission" date="2018-04" db="EMBL/GenBank/DDBJ databases">
        <authorList>
            <person name="Zhang X."/>
            <person name="Yuan J."/>
            <person name="Li F."/>
            <person name="Xiang J."/>
        </authorList>
    </citation>
    <scope>NUCLEOTIDE SEQUENCE [LARGE SCALE GENOMIC DNA]</scope>
    <source>
        <tissue evidence="3">Muscle</tissue>
    </source>
</reference>
<feature type="signal peptide" evidence="2">
    <location>
        <begin position="1"/>
        <end position="48"/>
    </location>
</feature>
<evidence type="ECO:0000256" key="1">
    <source>
        <dbReference type="SAM" id="MobiDB-lite"/>
    </source>
</evidence>
<keyword evidence="2" id="KW-0732">Signal</keyword>
<dbReference type="EMBL" id="QCYY01002325">
    <property type="protein sequence ID" value="ROT71231.1"/>
    <property type="molecule type" value="Genomic_DNA"/>
</dbReference>